<feature type="active site" description="Proton acceptor" evidence="7">
    <location>
        <position position="327"/>
    </location>
</feature>
<evidence type="ECO:0000256" key="3">
    <source>
        <dbReference type="ARBA" id="ARBA00022605"/>
    </source>
</evidence>
<dbReference type="InterPro" id="IPR036968">
    <property type="entry name" value="Enolpyruvate_Tfrase_sf"/>
</dbReference>
<evidence type="ECO:0000256" key="1">
    <source>
        <dbReference type="ARBA" id="ARBA00004811"/>
    </source>
</evidence>
<dbReference type="GO" id="GO:0003866">
    <property type="term" value="F:3-phosphoshikimate 1-carboxyvinyltransferase activity"/>
    <property type="evidence" value="ECO:0007669"/>
    <property type="project" value="UniProtKB-UniRule"/>
</dbReference>
<feature type="binding site" evidence="7">
    <location>
        <position position="358"/>
    </location>
    <ligand>
        <name>phosphoenolpyruvate</name>
        <dbReference type="ChEBI" id="CHEBI:58702"/>
    </ligand>
</feature>
<feature type="binding site" evidence="7">
    <location>
        <position position="400"/>
    </location>
    <ligand>
        <name>phosphoenolpyruvate</name>
        <dbReference type="ChEBI" id="CHEBI:58702"/>
    </ligand>
</feature>
<dbReference type="NCBIfam" id="TIGR01356">
    <property type="entry name" value="aroA"/>
    <property type="match status" value="1"/>
</dbReference>
<dbReference type="CDD" id="cd01556">
    <property type="entry name" value="EPSP_synthase"/>
    <property type="match status" value="1"/>
</dbReference>
<comment type="similarity">
    <text evidence="2 7">Belongs to the EPSP synthase family.</text>
</comment>
<accession>A0A7I8D5N7</accession>
<dbReference type="InterPro" id="IPR001986">
    <property type="entry name" value="Enolpyruvate_Tfrase_dom"/>
</dbReference>
<dbReference type="Gene3D" id="3.65.10.10">
    <property type="entry name" value="Enolpyruvate transferase domain"/>
    <property type="match status" value="2"/>
</dbReference>
<dbReference type="UniPathway" id="UPA00053">
    <property type="reaction ID" value="UER00089"/>
</dbReference>
<dbReference type="KEGG" id="eff:skT53_03900"/>
<comment type="caution">
    <text evidence="7">Lacks conserved residue(s) required for the propagation of feature annotation.</text>
</comment>
<feature type="binding site" evidence="7">
    <location>
        <position position="354"/>
    </location>
    <ligand>
        <name>3-phosphoshikimate</name>
        <dbReference type="ChEBI" id="CHEBI:145989"/>
    </ligand>
</feature>
<keyword evidence="3 7" id="KW-0028">Amino-acid biosynthesis</keyword>
<feature type="binding site" evidence="7">
    <location>
        <position position="32"/>
    </location>
    <ligand>
        <name>3-phosphoshikimate</name>
        <dbReference type="ChEBI" id="CHEBI:145989"/>
    </ligand>
</feature>
<keyword evidence="5 7" id="KW-0057">Aromatic amino acid biosynthesis</keyword>
<sequence length="440" mass="48213">MGSGKAYMDNQILKIEPVHKPLNATVEIPGSKSITNRALLIAALAEGRSVLRNVLFSDDSHYFMRCLQTIGYQLEIDETSRTVAVTGTGGQIPKHEGLLELFVGNAGTAARFLTAFVSLAEQGSFRIDGIPRMRQRPIQDLIDALQTLGVRIESEQQTGCPPVRIEAKGLQGGRVSIPGNKSSQYLSAILLTAPYAKNPVDIEVSGELLSAPYIDMTKRMMEQFGVHVERTGNASYRVSNQMYQRREYIIEPDASGASYFLAAPAIAGGKVKITNLTQNSLQGDAKFAGLLEQMGCTVRWGADFIEVEKKDGQVLTGIDVDLNEMSDTTMTLAAVAPFASSPTTIRNIGHIRIKETDRIHAVVTELRKLGVTVEEWEDGMRIEPAKQLTPAAIDTYDDHRMAMAFSLFGLTIEGLEIKDPGCVSKTFPNFFDVFADMCKQ</sequence>
<evidence type="ECO:0000313" key="9">
    <source>
        <dbReference type="EMBL" id="BCJ85405.1"/>
    </source>
</evidence>
<dbReference type="GO" id="GO:0008652">
    <property type="term" value="P:amino acid biosynthetic process"/>
    <property type="evidence" value="ECO:0007669"/>
    <property type="project" value="UniProtKB-KW"/>
</dbReference>
<evidence type="ECO:0000256" key="6">
    <source>
        <dbReference type="ARBA" id="ARBA00044633"/>
    </source>
</evidence>
<feature type="binding site" evidence="7">
    <location>
        <position position="182"/>
    </location>
    <ligand>
        <name>3-phosphoshikimate</name>
        <dbReference type="ChEBI" id="CHEBI:145989"/>
    </ligand>
</feature>
<dbReference type="HAMAP" id="MF_00210">
    <property type="entry name" value="EPSP_synth"/>
    <property type="match status" value="1"/>
</dbReference>
<evidence type="ECO:0000256" key="5">
    <source>
        <dbReference type="ARBA" id="ARBA00023141"/>
    </source>
</evidence>
<dbReference type="Pfam" id="PF00275">
    <property type="entry name" value="EPSP_synthase"/>
    <property type="match status" value="1"/>
</dbReference>
<dbReference type="Proteomes" id="UP000593802">
    <property type="component" value="Chromosome"/>
</dbReference>
<keyword evidence="10" id="KW-1185">Reference proteome</keyword>
<feature type="binding site" evidence="7">
    <location>
        <position position="184"/>
    </location>
    <ligand>
        <name>phosphoenolpyruvate</name>
        <dbReference type="ChEBI" id="CHEBI:58702"/>
    </ligand>
</feature>
<comment type="subunit">
    <text evidence="7">Monomer.</text>
</comment>
<dbReference type="RefSeq" id="WP_226375307.1">
    <property type="nucleotide sequence ID" value="NZ_AP023366.1"/>
</dbReference>
<protein>
    <recommendedName>
        <fullName evidence="7">3-phosphoshikimate 1-carboxyvinyltransferase</fullName>
        <ecNumber evidence="7">2.5.1.19</ecNumber>
    </recommendedName>
    <alternativeName>
        <fullName evidence="7">5-enolpyruvylshikimate-3-phosphate synthase</fullName>
        <shortName evidence="7">EPSP synthase</shortName>
        <shortName evidence="7">EPSPS</shortName>
    </alternativeName>
</protein>
<dbReference type="GO" id="GO:0005737">
    <property type="term" value="C:cytoplasm"/>
    <property type="evidence" value="ECO:0007669"/>
    <property type="project" value="UniProtKB-SubCell"/>
</dbReference>
<dbReference type="EMBL" id="AP023366">
    <property type="protein sequence ID" value="BCJ85405.1"/>
    <property type="molecule type" value="Genomic_DNA"/>
</dbReference>
<feature type="binding site" evidence="7">
    <location>
        <position position="33"/>
    </location>
    <ligand>
        <name>3-phosphoshikimate</name>
        <dbReference type="ChEBI" id="CHEBI:145989"/>
    </ligand>
</feature>
<comment type="pathway">
    <text evidence="1 7">Metabolic intermediate biosynthesis; chorismate biosynthesis; chorismate from D-erythrose 4-phosphate and phosphoenolpyruvate: step 6/7.</text>
</comment>
<feature type="domain" description="Enolpyruvate transferase" evidence="8">
    <location>
        <begin position="20"/>
        <end position="433"/>
    </location>
</feature>
<gene>
    <name evidence="7 9" type="primary">aroA</name>
    <name evidence="9" type="ORF">skT53_03900</name>
</gene>
<dbReference type="PROSITE" id="PS00104">
    <property type="entry name" value="EPSP_SYNTHASE_1"/>
    <property type="match status" value="1"/>
</dbReference>
<dbReference type="PROSITE" id="PS00885">
    <property type="entry name" value="EPSP_SYNTHASE_2"/>
    <property type="match status" value="1"/>
</dbReference>
<feature type="binding site" evidence="7">
    <location>
        <position position="183"/>
    </location>
    <ligand>
        <name>3-phosphoshikimate</name>
        <dbReference type="ChEBI" id="CHEBI:145989"/>
    </ligand>
</feature>
<dbReference type="GO" id="GO:0009423">
    <property type="term" value="P:chorismate biosynthetic process"/>
    <property type="evidence" value="ECO:0007669"/>
    <property type="project" value="UniProtKB-UniRule"/>
</dbReference>
<name>A0A7I8D5N7_9BACL</name>
<comment type="catalytic activity">
    <reaction evidence="6">
        <text>3-phosphoshikimate + phosphoenolpyruvate = 5-O-(1-carboxyvinyl)-3-phosphoshikimate + phosphate</text>
        <dbReference type="Rhea" id="RHEA:21256"/>
        <dbReference type="ChEBI" id="CHEBI:43474"/>
        <dbReference type="ChEBI" id="CHEBI:57701"/>
        <dbReference type="ChEBI" id="CHEBI:58702"/>
        <dbReference type="ChEBI" id="CHEBI:145989"/>
        <dbReference type="EC" id="2.5.1.19"/>
    </reaction>
    <physiologicalReaction direction="left-to-right" evidence="6">
        <dbReference type="Rhea" id="RHEA:21257"/>
    </physiologicalReaction>
</comment>
<feature type="binding site" evidence="7">
    <location>
        <position position="32"/>
    </location>
    <ligand>
        <name>phosphoenolpyruvate</name>
        <dbReference type="ChEBI" id="CHEBI:58702"/>
    </ligand>
</feature>
<comment type="function">
    <text evidence="7">Catalyzes the transfer of the enolpyruvyl moiety of phosphoenolpyruvate (PEP) to the 5-hydroxyl of shikimate-3-phosphate (S3P) to produce enolpyruvyl shikimate-3-phosphate and inorganic phosphate.</text>
</comment>
<feature type="binding site" evidence="7">
    <location>
        <position position="136"/>
    </location>
    <ligand>
        <name>phosphoenolpyruvate</name>
        <dbReference type="ChEBI" id="CHEBI:58702"/>
    </ligand>
</feature>
<dbReference type="EC" id="2.5.1.19" evidence="7"/>
<proteinExistence type="inferred from homology"/>
<dbReference type="InterPro" id="IPR023193">
    <property type="entry name" value="EPSP_synthase_CS"/>
</dbReference>
<keyword evidence="7" id="KW-0963">Cytoplasm</keyword>
<evidence type="ECO:0000256" key="2">
    <source>
        <dbReference type="ARBA" id="ARBA00009948"/>
    </source>
</evidence>
<feature type="binding site" evidence="7">
    <location>
        <position position="425"/>
    </location>
    <ligand>
        <name>phosphoenolpyruvate</name>
        <dbReference type="ChEBI" id="CHEBI:58702"/>
    </ligand>
</feature>
<dbReference type="InterPro" id="IPR013792">
    <property type="entry name" value="RNA3'P_cycl/enolpyr_Trfase_a/b"/>
</dbReference>
<dbReference type="SUPFAM" id="SSF55205">
    <property type="entry name" value="EPT/RTPC-like"/>
    <property type="match status" value="1"/>
</dbReference>
<feature type="binding site" evidence="7">
    <location>
        <position position="210"/>
    </location>
    <ligand>
        <name>3-phosphoshikimate</name>
        <dbReference type="ChEBI" id="CHEBI:145989"/>
    </ligand>
</feature>
<dbReference type="PANTHER" id="PTHR21090">
    <property type="entry name" value="AROM/DEHYDROQUINATE SYNTHASE"/>
    <property type="match status" value="1"/>
</dbReference>
<keyword evidence="4 7" id="KW-0808">Transferase</keyword>
<evidence type="ECO:0000313" key="10">
    <source>
        <dbReference type="Proteomes" id="UP000593802"/>
    </source>
</evidence>
<evidence type="ECO:0000256" key="7">
    <source>
        <dbReference type="HAMAP-Rule" id="MF_00210"/>
    </source>
</evidence>
<dbReference type="PIRSF" id="PIRSF000505">
    <property type="entry name" value="EPSPS"/>
    <property type="match status" value="1"/>
</dbReference>
<dbReference type="PANTHER" id="PTHR21090:SF5">
    <property type="entry name" value="PENTAFUNCTIONAL AROM POLYPEPTIDE"/>
    <property type="match status" value="1"/>
</dbReference>
<feature type="binding site" evidence="7">
    <location>
        <position position="37"/>
    </location>
    <ligand>
        <name>3-phosphoshikimate</name>
        <dbReference type="ChEBI" id="CHEBI:145989"/>
    </ligand>
</feature>
<feature type="binding site" evidence="7">
    <location>
        <position position="327"/>
    </location>
    <ligand>
        <name>3-phosphoshikimate</name>
        <dbReference type="ChEBI" id="CHEBI:145989"/>
    </ligand>
</feature>
<comment type="subcellular location">
    <subcellularLocation>
        <location evidence="7">Cytoplasm</location>
    </subcellularLocation>
</comment>
<evidence type="ECO:0000259" key="8">
    <source>
        <dbReference type="Pfam" id="PF00275"/>
    </source>
</evidence>
<evidence type="ECO:0000256" key="4">
    <source>
        <dbReference type="ARBA" id="ARBA00022679"/>
    </source>
</evidence>
<organism evidence="9 10">
    <name type="scientific">Effusibacillus dendaii</name>
    <dbReference type="NCBI Taxonomy" id="2743772"/>
    <lineage>
        <taxon>Bacteria</taxon>
        <taxon>Bacillati</taxon>
        <taxon>Bacillota</taxon>
        <taxon>Bacilli</taxon>
        <taxon>Bacillales</taxon>
        <taxon>Alicyclobacillaceae</taxon>
        <taxon>Effusibacillus</taxon>
    </lineage>
</organism>
<dbReference type="GO" id="GO:0009073">
    <property type="term" value="P:aromatic amino acid family biosynthetic process"/>
    <property type="evidence" value="ECO:0007669"/>
    <property type="project" value="UniProtKB-KW"/>
</dbReference>
<reference evidence="9 10" key="1">
    <citation type="submission" date="2020-08" db="EMBL/GenBank/DDBJ databases">
        <title>Complete Genome Sequence of Effusibacillus dendaii Strain skT53, Isolated from Farmland soil.</title>
        <authorList>
            <person name="Konishi T."/>
            <person name="Kawasaki H."/>
        </authorList>
    </citation>
    <scope>NUCLEOTIDE SEQUENCE [LARGE SCALE GENOMIC DNA]</scope>
    <source>
        <strain evidence="10">skT53</strain>
    </source>
</reference>
<dbReference type="AlphaFoldDB" id="A0A7I8D5N7"/>
<feature type="binding site" evidence="7">
    <location>
        <position position="107"/>
    </location>
    <ligand>
        <name>phosphoenolpyruvate</name>
        <dbReference type="ChEBI" id="CHEBI:58702"/>
    </ligand>
</feature>
<dbReference type="InterPro" id="IPR006264">
    <property type="entry name" value="EPSP_synthase"/>
</dbReference>
<feature type="binding site" evidence="7">
    <location>
        <position position="184"/>
    </location>
    <ligand>
        <name>3-phosphoshikimate</name>
        <dbReference type="ChEBI" id="CHEBI:145989"/>
    </ligand>
</feature>